<gene>
    <name evidence="3" type="ORF">GI584_23280</name>
</gene>
<dbReference type="Gene3D" id="3.40.50.720">
    <property type="entry name" value="NAD(P)-binding Rossmann-like Domain"/>
    <property type="match status" value="1"/>
</dbReference>
<dbReference type="KEGG" id="grc:GI584_23280"/>
<dbReference type="RefSeq" id="WP_153792806.1">
    <property type="nucleotide sequence ID" value="NZ_CP045915.1"/>
</dbReference>
<evidence type="ECO:0000259" key="2">
    <source>
        <dbReference type="Pfam" id="PF22725"/>
    </source>
</evidence>
<dbReference type="SUPFAM" id="SSF55347">
    <property type="entry name" value="Glyceraldehyde-3-phosphate dehydrogenase-like, C-terminal domain"/>
    <property type="match status" value="1"/>
</dbReference>
<dbReference type="PANTHER" id="PTHR43249">
    <property type="entry name" value="UDP-N-ACETYL-2-AMINO-2-DEOXY-D-GLUCURONATE OXIDASE"/>
    <property type="match status" value="1"/>
</dbReference>
<feature type="domain" description="Gfo/Idh/MocA-like oxidoreductase N-terminal" evidence="1">
    <location>
        <begin position="4"/>
        <end position="122"/>
    </location>
</feature>
<dbReference type="InterPro" id="IPR052515">
    <property type="entry name" value="Gfo/Idh/MocA_Oxidoreductase"/>
</dbReference>
<organism evidence="3 4">
    <name type="scientific">Gracilibacillus salitolerans</name>
    <dbReference type="NCBI Taxonomy" id="2663022"/>
    <lineage>
        <taxon>Bacteria</taxon>
        <taxon>Bacillati</taxon>
        <taxon>Bacillota</taxon>
        <taxon>Bacilli</taxon>
        <taxon>Bacillales</taxon>
        <taxon>Bacillaceae</taxon>
        <taxon>Gracilibacillus</taxon>
    </lineage>
</organism>
<dbReference type="Pfam" id="PF01408">
    <property type="entry name" value="GFO_IDH_MocA"/>
    <property type="match status" value="1"/>
</dbReference>
<dbReference type="SUPFAM" id="SSF51735">
    <property type="entry name" value="NAD(P)-binding Rossmann-fold domains"/>
    <property type="match status" value="1"/>
</dbReference>
<dbReference type="PANTHER" id="PTHR43249:SF1">
    <property type="entry name" value="D-GLUCOSIDE 3-DEHYDROGENASE"/>
    <property type="match status" value="1"/>
</dbReference>
<name>A0A5Q2TPQ1_9BACI</name>
<proteinExistence type="predicted"/>
<protein>
    <submittedName>
        <fullName evidence="3">Gfo/Idh/MocA family oxidoreductase</fullName>
    </submittedName>
</protein>
<dbReference type="Pfam" id="PF22725">
    <property type="entry name" value="GFO_IDH_MocA_C3"/>
    <property type="match status" value="1"/>
</dbReference>
<dbReference type="InterPro" id="IPR055170">
    <property type="entry name" value="GFO_IDH_MocA-like_dom"/>
</dbReference>
<dbReference type="Gene3D" id="3.30.360.10">
    <property type="entry name" value="Dihydrodipicolinate Reductase, domain 2"/>
    <property type="match status" value="1"/>
</dbReference>
<reference evidence="3 4" key="1">
    <citation type="submission" date="2019-11" db="EMBL/GenBank/DDBJ databases">
        <title>Gracilibacillus salitolerans sp. nov., a moderate halophile isolated from a saline soil in northwest China.</title>
        <authorList>
            <person name="Gan L."/>
        </authorList>
    </citation>
    <scope>NUCLEOTIDE SEQUENCE [LARGE SCALE GENOMIC DNA]</scope>
    <source>
        <strain evidence="3 4">SCU50</strain>
    </source>
</reference>
<dbReference type="InterPro" id="IPR036291">
    <property type="entry name" value="NAD(P)-bd_dom_sf"/>
</dbReference>
<evidence type="ECO:0000313" key="3">
    <source>
        <dbReference type="EMBL" id="QGH36796.1"/>
    </source>
</evidence>
<dbReference type="AlphaFoldDB" id="A0A5Q2TPQ1"/>
<feature type="domain" description="GFO/IDH/MocA-like oxidoreductase" evidence="2">
    <location>
        <begin position="133"/>
        <end position="273"/>
    </location>
</feature>
<evidence type="ECO:0000313" key="4">
    <source>
        <dbReference type="Proteomes" id="UP000339690"/>
    </source>
</evidence>
<dbReference type="EMBL" id="CP045915">
    <property type="protein sequence ID" value="QGH36796.1"/>
    <property type="molecule type" value="Genomic_DNA"/>
</dbReference>
<evidence type="ECO:0000259" key="1">
    <source>
        <dbReference type="Pfam" id="PF01408"/>
    </source>
</evidence>
<accession>A0A5Q2TPQ1</accession>
<dbReference type="InterPro" id="IPR000683">
    <property type="entry name" value="Gfo/Idh/MocA-like_OxRdtase_N"/>
</dbReference>
<keyword evidence="4" id="KW-1185">Reference proteome</keyword>
<dbReference type="GO" id="GO:0000166">
    <property type="term" value="F:nucleotide binding"/>
    <property type="evidence" value="ECO:0007669"/>
    <property type="project" value="InterPro"/>
</dbReference>
<dbReference type="Proteomes" id="UP000339690">
    <property type="component" value="Chromosome"/>
</dbReference>
<sequence length="354" mass="39607">MSQLKVGIIGTGSISHEHLDAYHKLNNVEVYAICDMQKARAEQVAANYQAEYVFEDYNEMLQLEELDAVSICTWNYTHAAITIAALEAGKHVLVEKPLAITVEEAEEIQEVANRSGKVVQVGVVRRFDPNAEMVKEFVDGGMFGEFYYAKASFLRRVGNPGGWFADKEKSGGGPLIDIGVHVIDLCWYLMGKPKPVSISANKYDKLGNRSNIDYVTFYKAADYDPNKNNVEDLANAMIRFANGASLFVDVSYSLHASKDEMGIKLYGTKGGLEIEPELKFMTEQHNTMLNIYPQTDSPKLDVKKAFAKEIEHFVTCCFTGETPISSLEDGVQMMRILHGIYDSAEKNREIILQE</sequence>